<feature type="signal peptide" evidence="1">
    <location>
        <begin position="1"/>
        <end position="22"/>
    </location>
</feature>
<keyword evidence="3" id="KW-1185">Reference proteome</keyword>
<keyword evidence="1" id="KW-0732">Signal</keyword>
<feature type="chain" id="PRO_5046276762" evidence="1">
    <location>
        <begin position="23"/>
        <end position="115"/>
    </location>
</feature>
<gene>
    <name evidence="2" type="ORF">WKW79_26575</name>
</gene>
<dbReference type="EMBL" id="JBBKZS010000014">
    <property type="protein sequence ID" value="MEJ8858161.1"/>
    <property type="molecule type" value="Genomic_DNA"/>
</dbReference>
<evidence type="ECO:0000313" key="3">
    <source>
        <dbReference type="Proteomes" id="UP001367030"/>
    </source>
</evidence>
<reference evidence="2 3" key="1">
    <citation type="submission" date="2024-03" db="EMBL/GenBank/DDBJ databases">
        <title>Novel species of the genus Variovorax.</title>
        <authorList>
            <person name="Liu Q."/>
            <person name="Xin Y.-H."/>
        </authorList>
    </citation>
    <scope>NUCLEOTIDE SEQUENCE [LARGE SCALE GENOMIC DNA]</scope>
    <source>
        <strain evidence="2 3">KACC 18901</strain>
    </source>
</reference>
<organism evidence="2 3">
    <name type="scientific">Variovorax robiniae</name>
    <dbReference type="NCBI Taxonomy" id="1836199"/>
    <lineage>
        <taxon>Bacteria</taxon>
        <taxon>Pseudomonadati</taxon>
        <taxon>Pseudomonadota</taxon>
        <taxon>Betaproteobacteria</taxon>
        <taxon>Burkholderiales</taxon>
        <taxon>Comamonadaceae</taxon>
        <taxon>Variovorax</taxon>
    </lineage>
</organism>
<accession>A0ABU8XE81</accession>
<name>A0ABU8XE81_9BURK</name>
<evidence type="ECO:0000256" key="1">
    <source>
        <dbReference type="SAM" id="SignalP"/>
    </source>
</evidence>
<comment type="caution">
    <text evidence="2">The sequence shown here is derived from an EMBL/GenBank/DDBJ whole genome shotgun (WGS) entry which is preliminary data.</text>
</comment>
<sequence>MKRLATALALASIGGLFSPLHAATLDAKTWSIQITPLCGESVTDCEQFAFAGIEKRNGSELNMTGKPGQRACAQPCEPNGLQFYDGPTSYFISRDGWLIVTTPRKPVVRELGIWK</sequence>
<protein>
    <submittedName>
        <fullName evidence="2">Uncharacterized protein</fullName>
    </submittedName>
</protein>
<proteinExistence type="predicted"/>
<dbReference type="Proteomes" id="UP001367030">
    <property type="component" value="Unassembled WGS sequence"/>
</dbReference>
<dbReference type="RefSeq" id="WP_340338225.1">
    <property type="nucleotide sequence ID" value="NZ_JBBKZS010000014.1"/>
</dbReference>
<evidence type="ECO:0000313" key="2">
    <source>
        <dbReference type="EMBL" id="MEJ8858161.1"/>
    </source>
</evidence>